<protein>
    <submittedName>
        <fullName evidence="2">Uncharacterized protein</fullName>
    </submittedName>
</protein>
<dbReference type="KEGG" id="sna:Snas_5772"/>
<dbReference type="RefSeq" id="WP_013020973.1">
    <property type="nucleotide sequence ID" value="NC_013947.1"/>
</dbReference>
<evidence type="ECO:0000313" key="2">
    <source>
        <dbReference type="EMBL" id="ADD45402.1"/>
    </source>
</evidence>
<proteinExistence type="predicted"/>
<dbReference type="Proteomes" id="UP000000844">
    <property type="component" value="Chromosome"/>
</dbReference>
<organism evidence="2 3">
    <name type="scientific">Stackebrandtia nassauensis (strain DSM 44728 / CIP 108903 / NRRL B-16338 / NBRC 102104 / LLR-40K-21)</name>
    <dbReference type="NCBI Taxonomy" id="446470"/>
    <lineage>
        <taxon>Bacteria</taxon>
        <taxon>Bacillati</taxon>
        <taxon>Actinomycetota</taxon>
        <taxon>Actinomycetes</taxon>
        <taxon>Glycomycetales</taxon>
        <taxon>Glycomycetaceae</taxon>
        <taxon>Stackebrandtia</taxon>
    </lineage>
</organism>
<feature type="compositionally biased region" description="Basic and acidic residues" evidence="1">
    <location>
        <begin position="124"/>
        <end position="143"/>
    </location>
</feature>
<dbReference type="EMBL" id="CP001778">
    <property type="protein sequence ID" value="ADD45402.1"/>
    <property type="molecule type" value="Genomic_DNA"/>
</dbReference>
<dbReference type="HOGENOM" id="CLU_1676778_0_0_11"/>
<gene>
    <name evidence="2" type="ordered locus">Snas_5772</name>
</gene>
<accession>D3PY73</accession>
<keyword evidence="3" id="KW-1185">Reference proteome</keyword>
<evidence type="ECO:0000256" key="1">
    <source>
        <dbReference type="SAM" id="MobiDB-lite"/>
    </source>
</evidence>
<reference evidence="2 3" key="1">
    <citation type="journal article" date="2009" name="Stand. Genomic Sci.">
        <title>Complete genome sequence of Stackebrandtia nassauensis type strain (LLR-40K-21).</title>
        <authorList>
            <person name="Munk C."/>
            <person name="Lapidus A."/>
            <person name="Copeland A."/>
            <person name="Jando M."/>
            <person name="Mayilraj S."/>
            <person name="Glavina Del Rio T."/>
            <person name="Nolan M."/>
            <person name="Chen F."/>
            <person name="Lucas S."/>
            <person name="Tice H."/>
            <person name="Cheng J.F."/>
            <person name="Han C."/>
            <person name="Detter J.C."/>
            <person name="Bruce D."/>
            <person name="Goodwin L."/>
            <person name="Chain P."/>
            <person name="Pitluck S."/>
            <person name="Goker M."/>
            <person name="Ovchinikova G."/>
            <person name="Pati A."/>
            <person name="Ivanova N."/>
            <person name="Mavromatis K."/>
            <person name="Chen A."/>
            <person name="Palaniappan K."/>
            <person name="Land M."/>
            <person name="Hauser L."/>
            <person name="Chang Y.J."/>
            <person name="Jeffries C.D."/>
            <person name="Bristow J."/>
            <person name="Eisen J.A."/>
            <person name="Markowitz V."/>
            <person name="Hugenholtz P."/>
            <person name="Kyrpides N.C."/>
            <person name="Klenk H.P."/>
        </authorList>
    </citation>
    <scope>NUCLEOTIDE SEQUENCE [LARGE SCALE GENOMIC DNA]</scope>
    <source>
        <strain evidence="3">DSM 44728 / CIP 108903 / NRRL B-16338 / NBRC 102104 / LLR-40K-21</strain>
    </source>
</reference>
<sequence length="157" mass="17202">MGDKENNLGLELGQLWLCSRVLLPEAANVYVGMANKATETGNHTDAFNDTLYNGTAYASSPISAAWTELLGQFQDVMSISAQNLYDVCDVLDRTRESFAKNDGMNAEQIGSAMNETVQGYQNGDYRDKDVVEPGERPKPKDDGPGGLRDNPNYDRGE</sequence>
<dbReference type="AlphaFoldDB" id="D3PY73"/>
<feature type="region of interest" description="Disordered" evidence="1">
    <location>
        <begin position="114"/>
        <end position="157"/>
    </location>
</feature>
<name>D3PY73_STANL</name>
<dbReference type="STRING" id="446470.Snas_5772"/>
<evidence type="ECO:0000313" key="3">
    <source>
        <dbReference type="Proteomes" id="UP000000844"/>
    </source>
</evidence>